<name>A0A857DFP2_9FIRM</name>
<accession>A0A857DFP2</accession>
<dbReference type="Proteomes" id="UP000430508">
    <property type="component" value="Chromosome"/>
</dbReference>
<feature type="transmembrane region" description="Helical" evidence="1">
    <location>
        <begin position="202"/>
        <end position="229"/>
    </location>
</feature>
<keyword evidence="1" id="KW-0472">Membrane</keyword>
<gene>
    <name evidence="2" type="ORF">GQ588_05300</name>
</gene>
<dbReference type="AlphaFoldDB" id="A0A857DFP2"/>
<keyword evidence="1" id="KW-0812">Transmembrane</keyword>
<dbReference type="EMBL" id="CP046996">
    <property type="protein sequence ID" value="QHA00104.1"/>
    <property type="molecule type" value="Genomic_DNA"/>
</dbReference>
<protein>
    <submittedName>
        <fullName evidence="2">Uncharacterized protein</fullName>
    </submittedName>
</protein>
<sequence>MKRKSKFLTFILSSLPGLGHIYLGLLQRGLVFLLASAFVVLSGVFCSMLNIFYDGVPFVILPFIWLAAVVDSLILADRINQKFAQYGAAGVDSTQVLQLIEEEMKDQNGKILAVTFSIVPGAGHMYIGQMEKGLQLMAAFFLTLYLSDFLSMSLLLMAAPLLWFYSIFDVMHKVNHPGKQQTPTYFNGIFRDSQLSEKAGKYLGIGLIVVGCLMVLNKIVMPSIVFFLGDQILEYLKTVVIAVLFIVGGVRIMMGSRDKERPEALGGSTDEAVYSSRDAMEAMEKTEFAAKEAEQE</sequence>
<evidence type="ECO:0000313" key="2">
    <source>
        <dbReference type="EMBL" id="QHA00104.1"/>
    </source>
</evidence>
<organism evidence="2 3">
    <name type="scientific">Dehalobacter restrictus</name>
    <dbReference type="NCBI Taxonomy" id="55583"/>
    <lineage>
        <taxon>Bacteria</taxon>
        <taxon>Bacillati</taxon>
        <taxon>Bacillota</taxon>
        <taxon>Clostridia</taxon>
        <taxon>Eubacteriales</taxon>
        <taxon>Desulfitobacteriaceae</taxon>
        <taxon>Dehalobacter</taxon>
    </lineage>
</organism>
<feature type="transmembrane region" description="Helical" evidence="1">
    <location>
        <begin position="235"/>
        <end position="254"/>
    </location>
</feature>
<feature type="transmembrane region" description="Helical" evidence="1">
    <location>
        <begin position="138"/>
        <end position="165"/>
    </location>
</feature>
<dbReference type="RefSeq" id="WP_158208176.1">
    <property type="nucleotide sequence ID" value="NZ_CP046996.1"/>
</dbReference>
<feature type="transmembrane region" description="Helical" evidence="1">
    <location>
        <begin position="58"/>
        <end position="76"/>
    </location>
</feature>
<feature type="transmembrane region" description="Helical" evidence="1">
    <location>
        <begin position="29"/>
        <end position="51"/>
    </location>
</feature>
<evidence type="ECO:0000313" key="3">
    <source>
        <dbReference type="Proteomes" id="UP000430508"/>
    </source>
</evidence>
<reference evidence="2 3" key="1">
    <citation type="submission" date="2019-12" db="EMBL/GenBank/DDBJ databases">
        <title>Sequence classification of anaerobic respiratory reductive dehalogenases: First we see many, then we see few.</title>
        <authorList>
            <person name="Molenda O."/>
            <person name="Puentes Jacome L.A."/>
            <person name="Cao X."/>
            <person name="Nesbo C.L."/>
            <person name="Tang S."/>
            <person name="Morson N."/>
            <person name="Patron J."/>
            <person name="Lomheim L."/>
            <person name="Wishart D.S."/>
            <person name="Edwards E.A."/>
        </authorList>
    </citation>
    <scope>NUCLEOTIDE SEQUENCE [LARGE SCALE GENOMIC DNA]</scope>
    <source>
        <strain evidence="2 3">12DCA</strain>
    </source>
</reference>
<evidence type="ECO:0000256" key="1">
    <source>
        <dbReference type="SAM" id="Phobius"/>
    </source>
</evidence>
<keyword evidence="1" id="KW-1133">Transmembrane helix</keyword>
<proteinExistence type="predicted"/>